<reference evidence="1" key="1">
    <citation type="journal article" date="2012" name="PLoS ONE">
        <title>Gene sets for utilization of primary and secondary nutrition supplies in the distal gut of endangered iberian lynx.</title>
        <authorList>
            <person name="Alcaide M."/>
            <person name="Messina E."/>
            <person name="Richter M."/>
            <person name="Bargiela R."/>
            <person name="Peplies J."/>
            <person name="Huws S.A."/>
            <person name="Newbold C.J."/>
            <person name="Golyshin P.N."/>
            <person name="Simon M.A."/>
            <person name="Lopez G."/>
            <person name="Yakimov M.M."/>
            <person name="Ferrer M."/>
        </authorList>
    </citation>
    <scope>NUCLEOTIDE SEQUENCE</scope>
</reference>
<comment type="caution">
    <text evidence="1">The sequence shown here is derived from an EMBL/GenBank/DDBJ whole genome shotgun (WGS) entry which is preliminary data.</text>
</comment>
<name>J9H6A8_9ZZZZ</name>
<accession>J9H6A8</accession>
<sequence>MVAVDICAIGSCQRPDFSSMEVLHVEVRSTVPDMELSVVGEGEENITAVGAYPWPGGALANGVAAELYARFAEGLVGCVEVHAHQIVADLVVVGQHKVGMHRVGVLRHDGKFSAAVKEAFAIWAPVGIGLHLVLCLEDIRQCSLVGIEEDQV</sequence>
<dbReference type="EMBL" id="AMCI01000362">
    <property type="protein sequence ID" value="EJX09580.1"/>
    <property type="molecule type" value="Genomic_DNA"/>
</dbReference>
<dbReference type="AlphaFoldDB" id="J9H6A8"/>
<gene>
    <name evidence="1" type="ORF">EVA_02309</name>
</gene>
<proteinExistence type="predicted"/>
<organism evidence="1">
    <name type="scientific">gut metagenome</name>
    <dbReference type="NCBI Taxonomy" id="749906"/>
    <lineage>
        <taxon>unclassified sequences</taxon>
        <taxon>metagenomes</taxon>
        <taxon>organismal metagenomes</taxon>
    </lineage>
</organism>
<protein>
    <submittedName>
        <fullName evidence="1">Uncharacterized protein</fullName>
    </submittedName>
</protein>
<evidence type="ECO:0000313" key="1">
    <source>
        <dbReference type="EMBL" id="EJX09580.1"/>
    </source>
</evidence>